<evidence type="ECO:0000313" key="5">
    <source>
        <dbReference type="EMBL" id="TFK99782.1"/>
    </source>
</evidence>
<dbReference type="Gene3D" id="2.115.10.20">
    <property type="entry name" value="Glycosyl hydrolase domain, family 43"/>
    <property type="match status" value="1"/>
</dbReference>
<dbReference type="PANTHER" id="PTHR43817:SF1">
    <property type="entry name" value="HYDROLASE, FAMILY 43, PUTATIVE (AFU_ORTHOLOGUE AFUA_3G01660)-RELATED"/>
    <property type="match status" value="1"/>
</dbReference>
<dbReference type="GO" id="GO:0004553">
    <property type="term" value="F:hydrolase activity, hydrolyzing O-glycosyl compounds"/>
    <property type="evidence" value="ECO:0007669"/>
    <property type="project" value="InterPro"/>
</dbReference>
<dbReference type="Pfam" id="PF04616">
    <property type="entry name" value="Glyco_hydro_43"/>
    <property type="match status" value="1"/>
</dbReference>
<keyword evidence="3 5" id="KW-0378">Hydrolase</keyword>
<evidence type="ECO:0000256" key="3">
    <source>
        <dbReference type="ARBA" id="ARBA00022801"/>
    </source>
</evidence>
<gene>
    <name evidence="5" type="ORF">BDV98DRAFT_605935</name>
</gene>
<protein>
    <submittedName>
        <fullName evidence="5">Glycosyl hydrolase</fullName>
    </submittedName>
</protein>
<dbReference type="GO" id="GO:0005975">
    <property type="term" value="P:carbohydrate metabolic process"/>
    <property type="evidence" value="ECO:0007669"/>
    <property type="project" value="InterPro"/>
</dbReference>
<dbReference type="Proteomes" id="UP000305067">
    <property type="component" value="Unassembled WGS sequence"/>
</dbReference>
<dbReference type="PANTHER" id="PTHR43817">
    <property type="entry name" value="GLYCOSYL HYDROLASE"/>
    <property type="match status" value="1"/>
</dbReference>
<keyword evidence="4" id="KW-0326">Glycosidase</keyword>
<proteinExistence type="inferred from homology"/>
<evidence type="ECO:0000256" key="2">
    <source>
        <dbReference type="ARBA" id="ARBA00022729"/>
    </source>
</evidence>
<keyword evidence="2" id="KW-0732">Signal</keyword>
<accession>A0A5C3QCL9</accession>
<reference evidence="5 6" key="1">
    <citation type="journal article" date="2019" name="Nat. Ecol. Evol.">
        <title>Megaphylogeny resolves global patterns of mushroom evolution.</title>
        <authorList>
            <person name="Varga T."/>
            <person name="Krizsan K."/>
            <person name="Foldi C."/>
            <person name="Dima B."/>
            <person name="Sanchez-Garcia M."/>
            <person name="Sanchez-Ramirez S."/>
            <person name="Szollosi G.J."/>
            <person name="Szarkandi J.G."/>
            <person name="Papp V."/>
            <person name="Albert L."/>
            <person name="Andreopoulos W."/>
            <person name="Angelini C."/>
            <person name="Antonin V."/>
            <person name="Barry K.W."/>
            <person name="Bougher N.L."/>
            <person name="Buchanan P."/>
            <person name="Buyck B."/>
            <person name="Bense V."/>
            <person name="Catcheside P."/>
            <person name="Chovatia M."/>
            <person name="Cooper J."/>
            <person name="Damon W."/>
            <person name="Desjardin D."/>
            <person name="Finy P."/>
            <person name="Geml J."/>
            <person name="Haridas S."/>
            <person name="Hughes K."/>
            <person name="Justo A."/>
            <person name="Karasinski D."/>
            <person name="Kautmanova I."/>
            <person name="Kiss B."/>
            <person name="Kocsube S."/>
            <person name="Kotiranta H."/>
            <person name="LaButti K.M."/>
            <person name="Lechner B.E."/>
            <person name="Liimatainen K."/>
            <person name="Lipzen A."/>
            <person name="Lukacs Z."/>
            <person name="Mihaltcheva S."/>
            <person name="Morgado L.N."/>
            <person name="Niskanen T."/>
            <person name="Noordeloos M.E."/>
            <person name="Ohm R.A."/>
            <person name="Ortiz-Santana B."/>
            <person name="Ovrebo C."/>
            <person name="Racz N."/>
            <person name="Riley R."/>
            <person name="Savchenko A."/>
            <person name="Shiryaev A."/>
            <person name="Soop K."/>
            <person name="Spirin V."/>
            <person name="Szebenyi C."/>
            <person name="Tomsovsky M."/>
            <person name="Tulloss R.E."/>
            <person name="Uehling J."/>
            <person name="Grigoriev I.V."/>
            <person name="Vagvolgyi C."/>
            <person name="Papp T."/>
            <person name="Martin F.M."/>
            <person name="Miettinen O."/>
            <person name="Hibbett D.S."/>
            <person name="Nagy L.G."/>
        </authorList>
    </citation>
    <scope>NUCLEOTIDE SEQUENCE [LARGE SCALE GENOMIC DNA]</scope>
    <source>
        <strain evidence="5 6">CBS 309.79</strain>
    </source>
</reference>
<organism evidence="5 6">
    <name type="scientific">Pterulicium gracile</name>
    <dbReference type="NCBI Taxonomy" id="1884261"/>
    <lineage>
        <taxon>Eukaryota</taxon>
        <taxon>Fungi</taxon>
        <taxon>Dikarya</taxon>
        <taxon>Basidiomycota</taxon>
        <taxon>Agaricomycotina</taxon>
        <taxon>Agaricomycetes</taxon>
        <taxon>Agaricomycetidae</taxon>
        <taxon>Agaricales</taxon>
        <taxon>Pleurotineae</taxon>
        <taxon>Pterulaceae</taxon>
        <taxon>Pterulicium</taxon>
    </lineage>
</organism>
<dbReference type="InterPro" id="IPR023296">
    <property type="entry name" value="Glyco_hydro_beta-prop_sf"/>
</dbReference>
<name>A0A5C3QCL9_9AGAR</name>
<dbReference type="OrthoDB" id="272289at2759"/>
<keyword evidence="6" id="KW-1185">Reference proteome</keyword>
<evidence type="ECO:0000256" key="4">
    <source>
        <dbReference type="ARBA" id="ARBA00023295"/>
    </source>
</evidence>
<dbReference type="AlphaFoldDB" id="A0A5C3QCL9"/>
<dbReference type="EMBL" id="ML178832">
    <property type="protein sequence ID" value="TFK99782.1"/>
    <property type="molecule type" value="Genomic_DNA"/>
</dbReference>
<evidence type="ECO:0000256" key="1">
    <source>
        <dbReference type="ARBA" id="ARBA00009865"/>
    </source>
</evidence>
<comment type="similarity">
    <text evidence="1">Belongs to the glycosyl hydrolase 43 family.</text>
</comment>
<dbReference type="InterPro" id="IPR006710">
    <property type="entry name" value="Glyco_hydro_43"/>
</dbReference>
<evidence type="ECO:0000313" key="6">
    <source>
        <dbReference type="Proteomes" id="UP000305067"/>
    </source>
</evidence>
<sequence>MTIAGPKTATKKTLFTDATAGRDWNLCYYAVASNRNDNLHRLHALRGGTNANDPSTGPYTYASRLVPPNFDQWAVDGSILQLNGRLYLLFSGAPTTNPWRQNTYTSLMSSPTQLSGNAVMISGPTFNWEMVGPPVHEGQEFIQVGGVTRIVYSASHCSSEDYIGSQPLHRDHPSKIVWVKSPNPIFGKNVAAGVYGSGHHFMFQFGTQWFFAYHGRAAQA</sequence>
<dbReference type="SUPFAM" id="SSF75005">
    <property type="entry name" value="Arabinanase/levansucrase/invertase"/>
    <property type="match status" value="1"/>
</dbReference>